<name>A0ABP7Y4A3_9ACTN</name>
<dbReference type="InterPro" id="IPR006764">
    <property type="entry name" value="SAM_dep_MeTrfase_SAV2177_type"/>
</dbReference>
<dbReference type="CDD" id="cd02440">
    <property type="entry name" value="AdoMet_MTases"/>
    <property type="match status" value="1"/>
</dbReference>
<sequence>MSERDWQQRVDPSKPHPARMYDYYLGGKDNFEADREAAEKVLNVLPEARLMALENRAFLGRAVRFLAEAGIRQFLDIGTGLPTQGSTSEVAHEVAPDARIVYVDNDPMVLVHARALLADGDAKSTVVVEGDVRDPDGILGNPDVRAVIDFDQPVAVLLVAILHFVRDSEDPFGIVERFKRVMAPGSHLVLSHGTHDFDPERSAEATRFYAKATAPFVTRSGAEIKRFFDGLEMVDPGLVQLPLWRPDGDPPPHLDAIWLYGGVGRRV</sequence>
<evidence type="ECO:0000313" key="1">
    <source>
        <dbReference type="EMBL" id="GAA4130357.1"/>
    </source>
</evidence>
<dbReference type="GO" id="GO:0032259">
    <property type="term" value="P:methylation"/>
    <property type="evidence" value="ECO:0007669"/>
    <property type="project" value="UniProtKB-KW"/>
</dbReference>
<evidence type="ECO:0000313" key="2">
    <source>
        <dbReference type="Proteomes" id="UP001500266"/>
    </source>
</evidence>
<comment type="caution">
    <text evidence="1">The sequence shown here is derived from an EMBL/GenBank/DDBJ whole genome shotgun (WGS) entry which is preliminary data.</text>
</comment>
<reference evidence="2" key="1">
    <citation type="journal article" date="2019" name="Int. J. Syst. Evol. Microbiol.">
        <title>The Global Catalogue of Microorganisms (GCM) 10K type strain sequencing project: providing services to taxonomists for standard genome sequencing and annotation.</title>
        <authorList>
            <consortium name="The Broad Institute Genomics Platform"/>
            <consortium name="The Broad Institute Genome Sequencing Center for Infectious Disease"/>
            <person name="Wu L."/>
            <person name="Ma J."/>
        </authorList>
    </citation>
    <scope>NUCLEOTIDE SEQUENCE [LARGE SCALE GENOMIC DNA]</scope>
    <source>
        <strain evidence="2">JCM 17316</strain>
    </source>
</reference>
<dbReference type="Pfam" id="PF04672">
    <property type="entry name" value="Methyltransf_19"/>
    <property type="match status" value="1"/>
</dbReference>
<dbReference type="Gene3D" id="3.40.50.150">
    <property type="entry name" value="Vaccinia Virus protein VP39"/>
    <property type="match status" value="1"/>
</dbReference>
<keyword evidence="1" id="KW-0489">Methyltransferase</keyword>
<dbReference type="EMBL" id="BAABDO010000006">
    <property type="protein sequence ID" value="GAA4130357.1"/>
    <property type="molecule type" value="Genomic_DNA"/>
</dbReference>
<proteinExistence type="predicted"/>
<dbReference type="PIRSF" id="PIRSF017393">
    <property type="entry name" value="MTase_SAV2177"/>
    <property type="match status" value="1"/>
</dbReference>
<dbReference type="RefSeq" id="WP_345017476.1">
    <property type="nucleotide sequence ID" value="NZ_BAABDO010000006.1"/>
</dbReference>
<dbReference type="InterPro" id="IPR029063">
    <property type="entry name" value="SAM-dependent_MTases_sf"/>
</dbReference>
<protein>
    <submittedName>
        <fullName evidence="1">SAM-dependent methyltransferase</fullName>
    </submittedName>
</protein>
<dbReference type="SUPFAM" id="SSF53335">
    <property type="entry name" value="S-adenosyl-L-methionine-dependent methyltransferases"/>
    <property type="match status" value="1"/>
</dbReference>
<organism evidence="1 2">
    <name type="scientific">Actinomadura keratinilytica</name>
    <dbReference type="NCBI Taxonomy" id="547461"/>
    <lineage>
        <taxon>Bacteria</taxon>
        <taxon>Bacillati</taxon>
        <taxon>Actinomycetota</taxon>
        <taxon>Actinomycetes</taxon>
        <taxon>Streptosporangiales</taxon>
        <taxon>Thermomonosporaceae</taxon>
        <taxon>Actinomadura</taxon>
    </lineage>
</organism>
<gene>
    <name evidence="1" type="ORF">GCM10022416_07910</name>
</gene>
<dbReference type="GO" id="GO:0008168">
    <property type="term" value="F:methyltransferase activity"/>
    <property type="evidence" value="ECO:0007669"/>
    <property type="project" value="UniProtKB-KW"/>
</dbReference>
<dbReference type="Proteomes" id="UP001500266">
    <property type="component" value="Unassembled WGS sequence"/>
</dbReference>
<keyword evidence="1" id="KW-0808">Transferase</keyword>
<keyword evidence="2" id="KW-1185">Reference proteome</keyword>
<accession>A0ABP7Y4A3</accession>